<organism evidence="1 2">
    <name type="scientific">Nonlabens tegetincola</name>
    <dbReference type="NCBI Taxonomy" id="323273"/>
    <lineage>
        <taxon>Bacteria</taxon>
        <taxon>Pseudomonadati</taxon>
        <taxon>Bacteroidota</taxon>
        <taxon>Flavobacteriia</taxon>
        <taxon>Flavobacteriales</taxon>
        <taxon>Flavobacteriaceae</taxon>
        <taxon>Nonlabens</taxon>
    </lineage>
</organism>
<comment type="caution">
    <text evidence="1">The sequence shown here is derived from an EMBL/GenBank/DDBJ whole genome shotgun (WGS) entry which is preliminary data.</text>
</comment>
<dbReference type="RefSeq" id="WP_042280297.1">
    <property type="nucleotide sequence ID" value="NZ_BBML01000010.1"/>
</dbReference>
<evidence type="ECO:0000313" key="1">
    <source>
        <dbReference type="EMBL" id="GAK98221.1"/>
    </source>
</evidence>
<name>A0A090QRU8_9FLAO</name>
<dbReference type="STRING" id="319236.BST91_06695"/>
<dbReference type="eggNOG" id="COG0695">
    <property type="taxonomic scope" value="Bacteria"/>
</dbReference>
<keyword evidence="2" id="KW-1185">Reference proteome</keyword>
<accession>A0A090QRU8</accession>
<gene>
    <name evidence="1" type="ORF">JCM19294_855</name>
</gene>
<dbReference type="AlphaFoldDB" id="A0A090QRU8"/>
<proteinExistence type="predicted"/>
<reference evidence="1" key="1">
    <citation type="journal article" date="2014" name="Genome Announc.">
        <title>Draft Genome Sequences of Marine Flavobacterium Nonlabens Strains NR17, NR24, NR27, NR32, NR33, and Ara13.</title>
        <authorList>
            <person name="Nakanishi M."/>
            <person name="Meirelles P."/>
            <person name="Suzuki R."/>
            <person name="Takatani N."/>
            <person name="Mino S."/>
            <person name="Suda W."/>
            <person name="Oshima K."/>
            <person name="Hattori M."/>
            <person name="Ohkuma M."/>
            <person name="Hosokawa M."/>
            <person name="Miyashita K."/>
            <person name="Thompson F.L."/>
            <person name="Niwa A."/>
            <person name="Sawabe T."/>
            <person name="Sawabe T."/>
        </authorList>
    </citation>
    <scope>NUCLEOTIDE SEQUENCE [LARGE SCALE GENOMIC DNA]</scope>
    <source>
        <strain evidence="1">JCM 19294</strain>
    </source>
</reference>
<evidence type="ECO:0000313" key="2">
    <source>
        <dbReference type="Proteomes" id="UP000029221"/>
    </source>
</evidence>
<sequence>MKALLTILTLLFLGSQQNPHEGILITIKKDRRSITYVAENITEKDLDLFFMVKSEGFRRSADRPIIKTIPAKEKVDLIQLIPLKNRRDTVHSYTAIVTKPENNLNITKGDSISLKTNRAAEKVKKKTL</sequence>
<dbReference type="EMBL" id="BBML01000010">
    <property type="protein sequence ID" value="GAK98221.1"/>
    <property type="molecule type" value="Genomic_DNA"/>
</dbReference>
<dbReference type="Proteomes" id="UP000029221">
    <property type="component" value="Unassembled WGS sequence"/>
</dbReference>
<protein>
    <submittedName>
        <fullName evidence="1">Uncharacterized protein</fullName>
    </submittedName>
</protein>